<keyword evidence="4" id="KW-1185">Reference proteome</keyword>
<sequence>MHAGGWLNVVFYAPSQASNQDTKYVYCRLCSSEVGVLNRDTDESHKERNASSLRRNLICVVPGCQCLMFNSSAFDTRLCGHCGHTWFAHVISSTWTRQQSKVEENDEDDNDDANTEETSGSHISGMNERFDSKSHQEHKVELGPLVAMTSLVLFGVQAVSAKLKILLDRIFGQYGRECCQIYKESDDVIIHMKLLEDLLKYFGWTWDDYTRGYLLKMKLYF</sequence>
<reference evidence="3" key="3">
    <citation type="submission" date="2015-06" db="UniProtKB">
        <authorList>
            <consortium name="EnsemblMetazoa"/>
        </authorList>
    </citation>
    <scope>IDENTIFICATION</scope>
</reference>
<accession>T1ENH1</accession>
<dbReference type="InParanoid" id="T1ENH1"/>
<dbReference type="EnsemblMetazoa" id="HelroT159003">
    <property type="protein sequence ID" value="HelroP159003"/>
    <property type="gene ID" value="HelroG159003"/>
</dbReference>
<evidence type="ECO:0000313" key="3">
    <source>
        <dbReference type="EnsemblMetazoa" id="HelroP159003"/>
    </source>
</evidence>
<organism evidence="3 4">
    <name type="scientific">Helobdella robusta</name>
    <name type="common">Californian leech</name>
    <dbReference type="NCBI Taxonomy" id="6412"/>
    <lineage>
        <taxon>Eukaryota</taxon>
        <taxon>Metazoa</taxon>
        <taxon>Spiralia</taxon>
        <taxon>Lophotrochozoa</taxon>
        <taxon>Annelida</taxon>
        <taxon>Clitellata</taxon>
        <taxon>Hirudinea</taxon>
        <taxon>Rhynchobdellida</taxon>
        <taxon>Glossiphoniidae</taxon>
        <taxon>Helobdella</taxon>
    </lineage>
</organism>
<reference evidence="2 4" key="2">
    <citation type="journal article" date="2013" name="Nature">
        <title>Insights into bilaterian evolution from three spiralian genomes.</title>
        <authorList>
            <person name="Simakov O."/>
            <person name="Marletaz F."/>
            <person name="Cho S.J."/>
            <person name="Edsinger-Gonzales E."/>
            <person name="Havlak P."/>
            <person name="Hellsten U."/>
            <person name="Kuo D.H."/>
            <person name="Larsson T."/>
            <person name="Lv J."/>
            <person name="Arendt D."/>
            <person name="Savage R."/>
            <person name="Osoegawa K."/>
            <person name="de Jong P."/>
            <person name="Grimwood J."/>
            <person name="Chapman J.A."/>
            <person name="Shapiro H."/>
            <person name="Aerts A."/>
            <person name="Otillar R.P."/>
            <person name="Terry A.Y."/>
            <person name="Boore J.L."/>
            <person name="Grigoriev I.V."/>
            <person name="Lindberg D.R."/>
            <person name="Seaver E.C."/>
            <person name="Weisblat D.A."/>
            <person name="Putnam N.H."/>
            <person name="Rokhsar D.S."/>
        </authorList>
    </citation>
    <scope>NUCLEOTIDE SEQUENCE</scope>
</reference>
<gene>
    <name evidence="3" type="primary">20198121</name>
    <name evidence="2" type="ORF">HELRODRAFT_159003</name>
</gene>
<dbReference type="CTD" id="20198121"/>
<dbReference type="EMBL" id="KB095811">
    <property type="protein sequence ID" value="ESO12468.1"/>
    <property type="molecule type" value="Genomic_DNA"/>
</dbReference>
<dbReference type="OrthoDB" id="10070972at2759"/>
<evidence type="ECO:0000313" key="2">
    <source>
        <dbReference type="EMBL" id="ESO12468.1"/>
    </source>
</evidence>
<dbReference type="RefSeq" id="XP_009009188.1">
    <property type="nucleotide sequence ID" value="XM_009010940.1"/>
</dbReference>
<protein>
    <submittedName>
        <fullName evidence="2 3">Uncharacterized protein</fullName>
    </submittedName>
</protein>
<reference evidence="4" key="1">
    <citation type="submission" date="2012-12" db="EMBL/GenBank/DDBJ databases">
        <authorList>
            <person name="Hellsten U."/>
            <person name="Grimwood J."/>
            <person name="Chapman J.A."/>
            <person name="Shapiro H."/>
            <person name="Aerts A."/>
            <person name="Otillar R.P."/>
            <person name="Terry A.Y."/>
            <person name="Boore J.L."/>
            <person name="Simakov O."/>
            <person name="Marletaz F."/>
            <person name="Cho S.-J."/>
            <person name="Edsinger-Gonzales E."/>
            <person name="Havlak P."/>
            <person name="Kuo D.-H."/>
            <person name="Larsson T."/>
            <person name="Lv J."/>
            <person name="Arendt D."/>
            <person name="Savage R."/>
            <person name="Osoegawa K."/>
            <person name="de Jong P."/>
            <person name="Lindberg D.R."/>
            <person name="Seaver E.C."/>
            <person name="Weisblat D.A."/>
            <person name="Putnam N.H."/>
            <person name="Grigoriev I.V."/>
            <person name="Rokhsar D.S."/>
        </authorList>
    </citation>
    <scope>NUCLEOTIDE SEQUENCE</scope>
</reference>
<evidence type="ECO:0000313" key="4">
    <source>
        <dbReference type="Proteomes" id="UP000015101"/>
    </source>
</evidence>
<dbReference type="EMBL" id="AMQM01000172">
    <property type="status" value="NOT_ANNOTATED_CDS"/>
    <property type="molecule type" value="Genomic_DNA"/>
</dbReference>
<dbReference type="HOGENOM" id="CLU_1251854_0_0_1"/>
<dbReference type="AlphaFoldDB" id="T1ENH1"/>
<evidence type="ECO:0000256" key="1">
    <source>
        <dbReference type="SAM" id="MobiDB-lite"/>
    </source>
</evidence>
<feature type="compositionally biased region" description="Acidic residues" evidence="1">
    <location>
        <begin position="104"/>
        <end position="115"/>
    </location>
</feature>
<dbReference type="Proteomes" id="UP000015101">
    <property type="component" value="Unassembled WGS sequence"/>
</dbReference>
<proteinExistence type="predicted"/>
<dbReference type="KEGG" id="hro:HELRODRAFT_159003"/>
<name>T1ENH1_HELRO</name>
<feature type="region of interest" description="Disordered" evidence="1">
    <location>
        <begin position="98"/>
        <end position="128"/>
    </location>
</feature>
<dbReference type="GeneID" id="20198121"/>